<reference evidence="2 3" key="1">
    <citation type="submission" date="2022-05" db="EMBL/GenBank/DDBJ databases">
        <authorList>
            <consortium name="Genoscope - CEA"/>
            <person name="William W."/>
        </authorList>
    </citation>
    <scope>NUCLEOTIDE SEQUENCE [LARGE SCALE GENOMIC DNA]</scope>
</reference>
<accession>A0ABN8NB06</accession>
<organism evidence="2 3">
    <name type="scientific">Porites lobata</name>
    <dbReference type="NCBI Taxonomy" id="104759"/>
    <lineage>
        <taxon>Eukaryota</taxon>
        <taxon>Metazoa</taxon>
        <taxon>Cnidaria</taxon>
        <taxon>Anthozoa</taxon>
        <taxon>Hexacorallia</taxon>
        <taxon>Scleractinia</taxon>
        <taxon>Fungiina</taxon>
        <taxon>Poritidae</taxon>
        <taxon>Porites</taxon>
    </lineage>
</organism>
<evidence type="ECO:0000256" key="1">
    <source>
        <dbReference type="SAM" id="MobiDB-lite"/>
    </source>
</evidence>
<dbReference type="Proteomes" id="UP001159405">
    <property type="component" value="Unassembled WGS sequence"/>
</dbReference>
<sequence length="120" mass="13793">MEQLQADIEGKLVEEKFKASHSKEDIALWSQEIEQQVAQVDTQVTNINEHLASLKLEEDSKAQESENELKAKEREDQLRFERAQLEQTLEYERKIEETKKNYATKSSEAKASPAASEGVR</sequence>
<feature type="compositionally biased region" description="Low complexity" evidence="1">
    <location>
        <begin position="105"/>
        <end position="120"/>
    </location>
</feature>
<evidence type="ECO:0000313" key="2">
    <source>
        <dbReference type="EMBL" id="CAH3046864.1"/>
    </source>
</evidence>
<feature type="non-terminal residue" evidence="2">
    <location>
        <position position="120"/>
    </location>
</feature>
<comment type="caution">
    <text evidence="2">The sequence shown here is derived from an EMBL/GenBank/DDBJ whole genome shotgun (WGS) entry which is preliminary data.</text>
</comment>
<feature type="region of interest" description="Disordered" evidence="1">
    <location>
        <begin position="98"/>
        <end position="120"/>
    </location>
</feature>
<evidence type="ECO:0000313" key="3">
    <source>
        <dbReference type="Proteomes" id="UP001159405"/>
    </source>
</evidence>
<dbReference type="EMBL" id="CALNXK010000015">
    <property type="protein sequence ID" value="CAH3046864.1"/>
    <property type="molecule type" value="Genomic_DNA"/>
</dbReference>
<proteinExistence type="predicted"/>
<keyword evidence="3" id="KW-1185">Reference proteome</keyword>
<name>A0ABN8NB06_9CNID</name>
<protein>
    <submittedName>
        <fullName evidence="2">Uncharacterized protein</fullName>
    </submittedName>
</protein>
<feature type="region of interest" description="Disordered" evidence="1">
    <location>
        <begin position="55"/>
        <end position="75"/>
    </location>
</feature>
<gene>
    <name evidence="2" type="ORF">PLOB_00009819</name>
</gene>